<dbReference type="Proteomes" id="UP000663193">
    <property type="component" value="Chromosome 1"/>
</dbReference>
<evidence type="ECO:0000256" key="1">
    <source>
        <dbReference type="SAM" id="SignalP"/>
    </source>
</evidence>
<dbReference type="AlphaFoldDB" id="A0A7U2ESI9"/>
<proteinExistence type="predicted"/>
<sequence length="120" mass="11607">MKSFTAVAAVLFASAVSAQYNATTPTPTAAISTIKITPACPSAPAADVQVTRSGVVVPTCEAGSGSNATKPTIMTMPGYGMKPSGNATASGPPAQFTGAAEGLRIGGVAVVLGGLAALVL</sequence>
<evidence type="ECO:0000313" key="3">
    <source>
        <dbReference type="Proteomes" id="UP000663193"/>
    </source>
</evidence>
<feature type="signal peptide" evidence="1">
    <location>
        <begin position="1"/>
        <end position="18"/>
    </location>
</feature>
<dbReference type="OrthoDB" id="3695223at2759"/>
<keyword evidence="3" id="KW-1185">Reference proteome</keyword>
<evidence type="ECO:0000313" key="2">
    <source>
        <dbReference type="EMBL" id="QRC90334.1"/>
    </source>
</evidence>
<name>A0A7U2ESI9_PHANO</name>
<dbReference type="EMBL" id="CP069023">
    <property type="protein sequence ID" value="QRC90334.1"/>
    <property type="molecule type" value="Genomic_DNA"/>
</dbReference>
<dbReference type="RefSeq" id="XP_001800022.1">
    <property type="nucleotide sequence ID" value="XM_001799970.1"/>
</dbReference>
<feature type="chain" id="PRO_5034048943" evidence="1">
    <location>
        <begin position="19"/>
        <end position="120"/>
    </location>
</feature>
<accession>A0A7U2ESI9</accession>
<dbReference type="VEuPathDB" id="FungiDB:JI435_097350"/>
<gene>
    <name evidence="2" type="ORF">JI435_097350</name>
</gene>
<protein>
    <submittedName>
        <fullName evidence="2">Uncharacterized protein</fullName>
    </submittedName>
</protein>
<dbReference type="KEGG" id="pno:SNOG_09735"/>
<dbReference type="OMA" id="NETKPMI"/>
<organism evidence="2 3">
    <name type="scientific">Phaeosphaeria nodorum (strain SN15 / ATCC MYA-4574 / FGSC 10173)</name>
    <name type="common">Glume blotch fungus</name>
    <name type="synonym">Parastagonospora nodorum</name>
    <dbReference type="NCBI Taxonomy" id="321614"/>
    <lineage>
        <taxon>Eukaryota</taxon>
        <taxon>Fungi</taxon>
        <taxon>Dikarya</taxon>
        <taxon>Ascomycota</taxon>
        <taxon>Pezizomycotina</taxon>
        <taxon>Dothideomycetes</taxon>
        <taxon>Pleosporomycetidae</taxon>
        <taxon>Pleosporales</taxon>
        <taxon>Pleosporineae</taxon>
        <taxon>Phaeosphaeriaceae</taxon>
        <taxon>Parastagonospora</taxon>
    </lineage>
</organism>
<keyword evidence="1" id="KW-0732">Signal</keyword>
<reference evidence="3" key="1">
    <citation type="journal article" date="2021" name="BMC Genomics">
        <title>Chromosome-level genome assembly and manually-curated proteome of model necrotroph Parastagonospora nodorum Sn15 reveals a genome-wide trove of candidate effector homologs, and redundancy of virulence-related functions within an accessory chromosome.</title>
        <authorList>
            <person name="Bertazzoni S."/>
            <person name="Jones D.A.B."/>
            <person name="Phan H.T."/>
            <person name="Tan K.-C."/>
            <person name="Hane J.K."/>
        </authorList>
    </citation>
    <scope>NUCLEOTIDE SEQUENCE [LARGE SCALE GENOMIC DNA]</scope>
    <source>
        <strain evidence="3">SN15 / ATCC MYA-4574 / FGSC 10173)</strain>
    </source>
</reference>